<dbReference type="AlphaFoldDB" id="A0ABD3JM55"/>
<organism evidence="4 5">
    <name type="scientific">Eucalyptus globulus</name>
    <name type="common">Tasmanian blue gum</name>
    <dbReference type="NCBI Taxonomy" id="34317"/>
    <lineage>
        <taxon>Eukaryota</taxon>
        <taxon>Viridiplantae</taxon>
        <taxon>Streptophyta</taxon>
        <taxon>Embryophyta</taxon>
        <taxon>Tracheophyta</taxon>
        <taxon>Spermatophyta</taxon>
        <taxon>Magnoliopsida</taxon>
        <taxon>eudicotyledons</taxon>
        <taxon>Gunneridae</taxon>
        <taxon>Pentapetalae</taxon>
        <taxon>rosids</taxon>
        <taxon>malvids</taxon>
        <taxon>Myrtales</taxon>
        <taxon>Myrtaceae</taxon>
        <taxon>Myrtoideae</taxon>
        <taxon>Eucalypteae</taxon>
        <taxon>Eucalyptus</taxon>
    </lineage>
</organism>
<dbReference type="GO" id="GO:0008270">
    <property type="term" value="F:zinc ion binding"/>
    <property type="evidence" value="ECO:0007669"/>
    <property type="project" value="UniProtKB-KW"/>
</dbReference>
<dbReference type="InterPro" id="IPR001878">
    <property type="entry name" value="Znf_CCHC"/>
</dbReference>
<dbReference type="EMBL" id="JBJKBG010000008">
    <property type="protein sequence ID" value="KAL3728043.1"/>
    <property type="molecule type" value="Genomic_DNA"/>
</dbReference>
<name>A0ABD3JM55_EUCGL</name>
<dbReference type="PROSITE" id="PS50158">
    <property type="entry name" value="ZF_CCHC"/>
    <property type="match status" value="1"/>
</dbReference>
<dbReference type="InterPro" id="IPR032567">
    <property type="entry name" value="RTL1-rel"/>
</dbReference>
<dbReference type="SMART" id="SM00343">
    <property type="entry name" value="ZnF_C2HC"/>
    <property type="match status" value="1"/>
</dbReference>
<dbReference type="Pfam" id="PF08284">
    <property type="entry name" value="RVP_2"/>
    <property type="match status" value="1"/>
</dbReference>
<reference evidence="4 5" key="1">
    <citation type="submission" date="2024-11" db="EMBL/GenBank/DDBJ databases">
        <title>Chromosome-level genome assembly of Eucalyptus globulus Labill. provides insights into its genome evolution.</title>
        <authorList>
            <person name="Li X."/>
        </authorList>
    </citation>
    <scope>NUCLEOTIDE SEQUENCE [LARGE SCALE GENOMIC DNA]</scope>
    <source>
        <strain evidence="4">CL2024</strain>
        <tissue evidence="4">Fresh tender leaves</tissue>
    </source>
</reference>
<keyword evidence="5" id="KW-1185">Reference proteome</keyword>
<evidence type="ECO:0000256" key="1">
    <source>
        <dbReference type="PROSITE-ProRule" id="PRU00047"/>
    </source>
</evidence>
<gene>
    <name evidence="4" type="ORF">ACJRO7_032745</name>
</gene>
<dbReference type="PANTHER" id="PTHR15503:SF42">
    <property type="entry name" value="ZINC FINGER, CCHC-TYPE, RETROTRANSPOSON GAG DOMAIN, ASPARTIC PEPTIDASE DOMAIN PROTEIN-RELATED"/>
    <property type="match status" value="1"/>
</dbReference>
<protein>
    <recommendedName>
        <fullName evidence="3">CCHC-type domain-containing protein</fullName>
    </recommendedName>
</protein>
<evidence type="ECO:0000313" key="5">
    <source>
        <dbReference type="Proteomes" id="UP001634007"/>
    </source>
</evidence>
<dbReference type="Gene3D" id="2.40.70.10">
    <property type="entry name" value="Acid Proteases"/>
    <property type="match status" value="1"/>
</dbReference>
<feature type="region of interest" description="Disordered" evidence="2">
    <location>
        <begin position="1"/>
        <end position="33"/>
    </location>
</feature>
<dbReference type="Proteomes" id="UP001634007">
    <property type="component" value="Unassembled WGS sequence"/>
</dbReference>
<evidence type="ECO:0000259" key="3">
    <source>
        <dbReference type="PROSITE" id="PS50158"/>
    </source>
</evidence>
<sequence>MRVGARGAAGRAQAEASASGAVSPPEDAAAPKDPRFVGIMQMLEMMGDRLDQQAAASAAAIAAATNAANAANAAVAANAAAATATAPVAEPEPEEELEEIPLEDVAAGRPRQKLVQHFLRLNPPTFTGAGDPEAAALWVQELENAFELLLCTEGEKVVLAAYQLRGTAATWWKTNKGIVFPEGVAREWNAFLEAFNEKYFSDCAKELKMAEFQRLRQGTMTVDQYEAKFAELSQYALELVQKPADRIRRFRDGLRSEVRSFLVPLDLKEYKDLYKRAQLIEKDQNEKAAASGSRFNSSRGDNRFGKRPMAGGRYPVPPNRKGGVGKPSSSFNEACRLCGRRHGSAPCLLRTGACFECGRQGHRVRECPRRLARQPQLPPPPPLGQNRGFAPQIMPPGGRNRPPAQGRTYALTRGQAEDAPNVVTGMVLLNDQPAYALFDPGASHSFIAERFVKLVELIPELLESVINISTPLKDKVLATVGCLGCKLVIGEREGRIDLIVLAMYDFDVIIGMDWLTKQRAKMDCYRKAIQFNPLGGESFEFIGSRGGPSVSLISSLEATRLLGKGCQGYLATVVDTIVEELKIEDIAVVREFPDVFPKELPGLPPEREIEFVIELAPGTEPISKAPYRMALSELKELKVQMQELLDK</sequence>
<dbReference type="InterPro" id="IPR043502">
    <property type="entry name" value="DNA/RNA_pol_sf"/>
</dbReference>
<feature type="region of interest" description="Disordered" evidence="2">
    <location>
        <begin position="285"/>
        <end position="328"/>
    </location>
</feature>
<dbReference type="SUPFAM" id="SSF50630">
    <property type="entry name" value="Acid proteases"/>
    <property type="match status" value="1"/>
</dbReference>
<dbReference type="PANTHER" id="PTHR15503">
    <property type="entry name" value="LDOC1 RELATED"/>
    <property type="match status" value="1"/>
</dbReference>
<accession>A0ABD3JM55</accession>
<feature type="region of interest" description="Disordered" evidence="2">
    <location>
        <begin position="371"/>
        <end position="405"/>
    </location>
</feature>
<evidence type="ECO:0000313" key="4">
    <source>
        <dbReference type="EMBL" id="KAL3728043.1"/>
    </source>
</evidence>
<evidence type="ECO:0000256" key="2">
    <source>
        <dbReference type="SAM" id="MobiDB-lite"/>
    </source>
</evidence>
<dbReference type="CDD" id="cd00303">
    <property type="entry name" value="retropepsin_like"/>
    <property type="match status" value="1"/>
</dbReference>
<dbReference type="Pfam" id="PF03732">
    <property type="entry name" value="Retrotrans_gag"/>
    <property type="match status" value="1"/>
</dbReference>
<keyword evidence="1" id="KW-0863">Zinc-finger</keyword>
<dbReference type="SUPFAM" id="SSF56672">
    <property type="entry name" value="DNA/RNA polymerases"/>
    <property type="match status" value="1"/>
</dbReference>
<comment type="caution">
    <text evidence="4">The sequence shown here is derived from an EMBL/GenBank/DDBJ whole genome shotgun (WGS) entry which is preliminary data.</text>
</comment>
<feature type="compositionally biased region" description="Low complexity" evidence="2">
    <location>
        <begin position="1"/>
        <end position="23"/>
    </location>
</feature>
<dbReference type="InterPro" id="IPR021109">
    <property type="entry name" value="Peptidase_aspartic_dom_sf"/>
</dbReference>
<dbReference type="InterPro" id="IPR005162">
    <property type="entry name" value="Retrotrans_gag_dom"/>
</dbReference>
<keyword evidence="1" id="KW-0479">Metal-binding</keyword>
<dbReference type="Gene3D" id="4.10.60.10">
    <property type="entry name" value="Zinc finger, CCHC-type"/>
    <property type="match status" value="1"/>
</dbReference>
<proteinExistence type="predicted"/>
<feature type="domain" description="CCHC-type" evidence="3">
    <location>
        <begin position="354"/>
        <end position="369"/>
    </location>
</feature>
<keyword evidence="1" id="KW-0862">Zinc</keyword>